<keyword evidence="9" id="KW-0009">Actin-binding</keyword>
<evidence type="ECO:0000313" key="18">
    <source>
        <dbReference type="WBParaSite" id="TASK_0000330101-mRNA-1"/>
    </source>
</evidence>
<accession>A0A0R3W0T9</accession>
<dbReference type="PANTHER" id="PTHR47535:SF1">
    <property type="entry name" value="NESPRIN-1"/>
    <property type="match status" value="1"/>
</dbReference>
<dbReference type="InterPro" id="IPR036872">
    <property type="entry name" value="CH_dom_sf"/>
</dbReference>
<gene>
    <name evidence="16" type="ORF">TASK_LOCUS3302</name>
</gene>
<dbReference type="GO" id="GO:0034993">
    <property type="term" value="C:meiotic nuclear membrane microtubule tethering complex"/>
    <property type="evidence" value="ECO:0007669"/>
    <property type="project" value="TreeGrafter"/>
</dbReference>
<evidence type="ECO:0000256" key="13">
    <source>
        <dbReference type="ARBA" id="ARBA00060498"/>
    </source>
</evidence>
<dbReference type="GO" id="GO:0007097">
    <property type="term" value="P:nuclear migration"/>
    <property type="evidence" value="ECO:0007669"/>
    <property type="project" value="TreeGrafter"/>
</dbReference>
<evidence type="ECO:0000256" key="4">
    <source>
        <dbReference type="ARBA" id="ARBA00022692"/>
    </source>
</evidence>
<organism evidence="18">
    <name type="scientific">Taenia asiatica</name>
    <name type="common">Asian tapeworm</name>
    <dbReference type="NCBI Taxonomy" id="60517"/>
    <lineage>
        <taxon>Eukaryota</taxon>
        <taxon>Metazoa</taxon>
        <taxon>Spiralia</taxon>
        <taxon>Lophotrochozoa</taxon>
        <taxon>Platyhelminthes</taxon>
        <taxon>Cestoda</taxon>
        <taxon>Eucestoda</taxon>
        <taxon>Cyclophyllidea</taxon>
        <taxon>Taeniidae</taxon>
        <taxon>Taenia</taxon>
    </lineage>
</organism>
<dbReference type="AlphaFoldDB" id="A0A0R3W0T9"/>
<evidence type="ECO:0000256" key="3">
    <source>
        <dbReference type="ARBA" id="ARBA00022490"/>
    </source>
</evidence>
<evidence type="ECO:0000256" key="8">
    <source>
        <dbReference type="ARBA" id="ARBA00023136"/>
    </source>
</evidence>
<feature type="region of interest" description="Disordered" evidence="14">
    <location>
        <begin position="201"/>
        <end position="221"/>
    </location>
</feature>
<protein>
    <submittedName>
        <fullName evidence="18">Calponin-homology (CH) domain-containing protein</fullName>
    </submittedName>
</protein>
<evidence type="ECO:0000313" key="16">
    <source>
        <dbReference type="EMBL" id="VDK31611.1"/>
    </source>
</evidence>
<keyword evidence="11" id="KW-0539">Nucleus</keyword>
<evidence type="ECO:0000256" key="6">
    <source>
        <dbReference type="ARBA" id="ARBA00022989"/>
    </source>
</evidence>
<evidence type="ECO:0000256" key="2">
    <source>
        <dbReference type="ARBA" id="ARBA00004528"/>
    </source>
</evidence>
<proteinExistence type="predicted"/>
<keyword evidence="4" id="KW-0812">Transmembrane</keyword>
<dbReference type="OrthoDB" id="18853at2759"/>
<evidence type="ECO:0000256" key="12">
    <source>
        <dbReference type="ARBA" id="ARBA00060457"/>
    </source>
</evidence>
<dbReference type="GO" id="GO:0051015">
    <property type="term" value="F:actin filament binding"/>
    <property type="evidence" value="ECO:0007669"/>
    <property type="project" value="TreeGrafter"/>
</dbReference>
<name>A0A0R3W0T9_TAEAS</name>
<dbReference type="Gene3D" id="1.10.418.10">
    <property type="entry name" value="Calponin-like domain"/>
    <property type="match status" value="2"/>
</dbReference>
<keyword evidence="5" id="KW-0677">Repeat</keyword>
<keyword evidence="10" id="KW-0206">Cytoskeleton</keyword>
<dbReference type="FunFam" id="1.10.418.10:FF:000099">
    <property type="entry name" value="Nuclear anchorage protein 1"/>
    <property type="match status" value="1"/>
</dbReference>
<dbReference type="Pfam" id="PF00307">
    <property type="entry name" value="CH"/>
    <property type="match status" value="2"/>
</dbReference>
<evidence type="ECO:0000259" key="15">
    <source>
        <dbReference type="PROSITE" id="PS50021"/>
    </source>
</evidence>
<dbReference type="WBParaSite" id="TASK_0000330101-mRNA-1">
    <property type="protein sequence ID" value="TASK_0000330101-mRNA-1"/>
    <property type="gene ID" value="TASK_0000330101"/>
</dbReference>
<sequence length="654" mass="72588">MSSLSESYDSLFTSPTDGDEQHLNTGSSIYSLYCRLTLGLRNAESWDCVYVHGEAIPIFNTELTREMGSKEQERIQKKTFTNWINAYLAKAVPPDYVRDLFVDIRDGVKLVRLLEVLAGVRLPIERPTVMQRAHHLSNIRTALDFLTEKRKIKLVNINPSDVVDGRPAIILGLIWSIILYFNIDENGEALKAATGVSEVTKKDQPMAATSPPGTITQGKMPPMAPVARKKALLAWICRCVSPSLKSLGLQIKDFGPSWRDGRAFCALIHSIETQSLDLSKIQPSDNKANLKLAFSAAEQRLGIPQLLDAEDVDVNNPDERSIMTYVAQFLKEYPTGKKTTKLVDQNLGGRFGGNEASAKSFEASLDAVDSAIDPSLVLSASTVSLHNPKPTRKEHVTTPTLLDDEGIRSLLAATSSSLSVSDGEVETNPDAAHSMPNIRAMALSSPRRQARARTYADLRLARVAKTFSRCRAIANIRVTADRTEETKNAVKIVHIENQIKDSNAQAEEERNFIIHIKELISRIRHEPLEPKDLIQELEEFYQAEQQHQSLTTCLLEMGKRKRQGILLGILPSELAEIEAKWTQVKPALDEWRWRLDDSLPGDWATVGRWLGQMERCLSAGARLAIELDAASTSDADAATRRSRFAAQSADLEAS</sequence>
<dbReference type="PROSITE" id="PS50021">
    <property type="entry name" value="CH"/>
    <property type="match status" value="2"/>
</dbReference>
<keyword evidence="8" id="KW-0472">Membrane</keyword>
<evidence type="ECO:0000256" key="10">
    <source>
        <dbReference type="ARBA" id="ARBA00023212"/>
    </source>
</evidence>
<dbReference type="SMART" id="SM00033">
    <property type="entry name" value="CH"/>
    <property type="match status" value="2"/>
</dbReference>
<keyword evidence="7" id="KW-0175">Coiled coil</keyword>
<dbReference type="PROSITE" id="PS00019">
    <property type="entry name" value="ACTININ_1"/>
    <property type="match status" value="1"/>
</dbReference>
<reference evidence="18" key="1">
    <citation type="submission" date="2016-04" db="UniProtKB">
        <authorList>
            <consortium name="WormBaseParasite"/>
        </authorList>
    </citation>
    <scope>IDENTIFICATION</scope>
</reference>
<feature type="domain" description="Calponin-homology (CH)" evidence="15">
    <location>
        <begin position="74"/>
        <end position="182"/>
    </location>
</feature>
<evidence type="ECO:0000256" key="9">
    <source>
        <dbReference type="ARBA" id="ARBA00023203"/>
    </source>
</evidence>
<evidence type="ECO:0000256" key="11">
    <source>
        <dbReference type="ARBA" id="ARBA00023242"/>
    </source>
</evidence>
<dbReference type="PANTHER" id="PTHR47535">
    <property type="entry name" value="MUSCLE-SPECIFIC PROTEIN 300 KDA, ISOFORM G"/>
    <property type="match status" value="1"/>
</dbReference>
<evidence type="ECO:0000313" key="17">
    <source>
        <dbReference type="Proteomes" id="UP000282613"/>
    </source>
</evidence>
<evidence type="ECO:0000256" key="14">
    <source>
        <dbReference type="SAM" id="MobiDB-lite"/>
    </source>
</evidence>
<evidence type="ECO:0000256" key="7">
    <source>
        <dbReference type="ARBA" id="ARBA00023054"/>
    </source>
</evidence>
<reference evidence="16 17" key="2">
    <citation type="submission" date="2018-11" db="EMBL/GenBank/DDBJ databases">
        <authorList>
            <consortium name="Pathogen Informatics"/>
        </authorList>
    </citation>
    <scope>NUCLEOTIDE SEQUENCE [LARGE SCALE GENOMIC DNA]</scope>
</reference>
<feature type="domain" description="Calponin-homology (CH)" evidence="15">
    <location>
        <begin position="226"/>
        <end position="334"/>
    </location>
</feature>
<evidence type="ECO:0000256" key="5">
    <source>
        <dbReference type="ARBA" id="ARBA00022737"/>
    </source>
</evidence>
<evidence type="ECO:0000256" key="1">
    <source>
        <dbReference type="ARBA" id="ARBA00004245"/>
    </source>
</evidence>
<dbReference type="GO" id="GO:0005640">
    <property type="term" value="C:nuclear outer membrane"/>
    <property type="evidence" value="ECO:0007669"/>
    <property type="project" value="TreeGrafter"/>
</dbReference>
<dbReference type="EMBL" id="UYRS01018294">
    <property type="protein sequence ID" value="VDK31611.1"/>
    <property type="molecule type" value="Genomic_DNA"/>
</dbReference>
<keyword evidence="17" id="KW-1185">Reference proteome</keyword>
<dbReference type="GO" id="GO:0005737">
    <property type="term" value="C:cytoplasm"/>
    <property type="evidence" value="ECO:0007669"/>
    <property type="project" value="TreeGrafter"/>
</dbReference>
<dbReference type="STRING" id="60517.A0A0R3W0T9"/>
<dbReference type="InterPro" id="IPR052403">
    <property type="entry name" value="LINC-complex_assoc"/>
</dbReference>
<keyword evidence="6" id="KW-1133">Transmembrane helix</keyword>
<dbReference type="Proteomes" id="UP000282613">
    <property type="component" value="Unassembled WGS sequence"/>
</dbReference>
<keyword evidence="3" id="KW-0963">Cytoplasm</keyword>
<dbReference type="InterPro" id="IPR001715">
    <property type="entry name" value="CH_dom"/>
</dbReference>
<dbReference type="PROSITE" id="PS00020">
    <property type="entry name" value="ACTININ_2"/>
    <property type="match status" value="1"/>
</dbReference>
<dbReference type="InterPro" id="IPR001589">
    <property type="entry name" value="Actinin_actin-bd_CS"/>
</dbReference>
<dbReference type="GO" id="GO:0005856">
    <property type="term" value="C:cytoskeleton"/>
    <property type="evidence" value="ECO:0007669"/>
    <property type="project" value="UniProtKB-SubCell"/>
</dbReference>
<dbReference type="SUPFAM" id="SSF47576">
    <property type="entry name" value="Calponin-homology domain, CH-domain"/>
    <property type="match status" value="1"/>
</dbReference>
<comment type="subcellular location">
    <subcellularLocation>
        <location evidence="1">Cytoplasm</location>
        <location evidence="1">Cytoskeleton</location>
    </subcellularLocation>
    <subcellularLocation>
        <location evidence="12">Endomembrane system</location>
        <topology evidence="12">Single-pass type IV membrane protein</topology>
        <orientation evidence="12">Cytoplasmic side</orientation>
    </subcellularLocation>
    <subcellularLocation>
        <location evidence="2">Nucleus membrane</location>
        <topology evidence="2">Single-pass membrane protein</topology>
        <orientation evidence="2">Cytoplasmic side</orientation>
    </subcellularLocation>
    <subcellularLocation>
        <location evidence="13">Nucleus membrane</location>
        <topology evidence="13">Single-pass type IV membrane protein</topology>
    </subcellularLocation>
</comment>